<gene>
    <name evidence="2" type="ORF">QBC47DRAFT_375445</name>
</gene>
<feature type="region of interest" description="Disordered" evidence="1">
    <location>
        <begin position="1"/>
        <end position="43"/>
    </location>
</feature>
<keyword evidence="3" id="KW-1185">Reference proteome</keyword>
<evidence type="ECO:0000313" key="3">
    <source>
        <dbReference type="Proteomes" id="UP001239445"/>
    </source>
</evidence>
<feature type="region of interest" description="Disordered" evidence="1">
    <location>
        <begin position="76"/>
        <end position="123"/>
    </location>
</feature>
<dbReference type="Proteomes" id="UP001239445">
    <property type="component" value="Unassembled WGS sequence"/>
</dbReference>
<feature type="region of interest" description="Disordered" evidence="1">
    <location>
        <begin position="215"/>
        <end position="605"/>
    </location>
</feature>
<feature type="compositionally biased region" description="Polar residues" evidence="1">
    <location>
        <begin position="727"/>
        <end position="761"/>
    </location>
</feature>
<feature type="compositionally biased region" description="Pro residues" evidence="1">
    <location>
        <begin position="448"/>
        <end position="462"/>
    </location>
</feature>
<feature type="compositionally biased region" description="Polar residues" evidence="1">
    <location>
        <begin position="21"/>
        <end position="33"/>
    </location>
</feature>
<name>A0AAJ0BK41_9PEZI</name>
<feature type="compositionally biased region" description="Polar residues" evidence="1">
    <location>
        <begin position="166"/>
        <end position="178"/>
    </location>
</feature>
<feature type="compositionally biased region" description="Pro residues" evidence="1">
    <location>
        <begin position="252"/>
        <end position="277"/>
    </location>
</feature>
<feature type="region of interest" description="Disordered" evidence="1">
    <location>
        <begin position="639"/>
        <end position="989"/>
    </location>
</feature>
<comment type="caution">
    <text evidence="2">The sequence shown here is derived from an EMBL/GenBank/DDBJ whole genome shotgun (WGS) entry which is preliminary data.</text>
</comment>
<dbReference type="EMBL" id="MU839829">
    <property type="protein sequence ID" value="KAK1758673.1"/>
    <property type="molecule type" value="Genomic_DNA"/>
</dbReference>
<feature type="compositionally biased region" description="Low complexity" evidence="1">
    <location>
        <begin position="958"/>
        <end position="972"/>
    </location>
</feature>
<dbReference type="AlphaFoldDB" id="A0AAJ0BK41"/>
<feature type="compositionally biased region" description="Low complexity" evidence="1">
    <location>
        <begin position="642"/>
        <end position="651"/>
    </location>
</feature>
<proteinExistence type="predicted"/>
<feature type="compositionally biased region" description="Low complexity" evidence="1">
    <location>
        <begin position="524"/>
        <end position="548"/>
    </location>
</feature>
<sequence>MLGEGQYFGQHPKSNDGASVRSVQRPETAQMNRGRSPYAKDTHNLAASSMYNLASASHGREGSYSSLKPYASEANMRGRFGANNGSSVSLAVPAPAFGSKYRGNNGSSSSLAAPGPGFSSRLAAKNGSSVSLALPSVTVRPSTSNGRTKEWVNPLDVHFARPVPSGPTTPRSPLSQSDLRLPPTPKEESDSGSIFGAEADDVVDSIIEAVKINEKLADEKEREARRQRETARLEKERLERQRAAEAKLAANPAPPSQLNPRPQPRPLAPPQLQPSPSSPVVESPIFRGTFEDRPGSRGGTVFQETAEDGPEARGGIQGNNGLTAPRPPAMSRGPDQRPDSRNGARGKGSGDSVGNQHRGPAIHQGPPRHGPPTHGLPRIPDGRRPPGGPGEESGGRGPRPAGVEPSGSGRPMGPNNGPSSGPANGPNNGPRNGSNNGPRNGPNNGPRPGGPGPVFRGPPPGPGGQRSQSPAPGLRINPHVGLRSQSPARHRRGHEQLTGCRSESPAPISPSSLEPGQIKPRPYSPAFGPGPSSLGGSESRSQSPIPSSLGPNAPRRQESGSTVSVKSPSAEEPTLRELMAQSPEPLASPGSPTSDDGGVVEQFARPIIQSVQARRDTLTLNSPRRHSLSMEIEELEKSLVRAQAQQAQMQAEEVPRTSMSSSHYSDESDAVSPTMTLQPAPLRASPPLMPRPNPSLAARREQSPMRSVPPTLRRGPRRPTLDEYGVPTSQLSNSAYRSELRNGSISPLSRSTTPQFQQPQPIDTAPASVQPFDLPSPPFRRQRQTPSTVIEPGFKFDFGPTTAAPPTPDSTTWPLAQSPISPVLDSDRYTQEPAEQEDHHPDSDGDSDDASSSSQPENKEAESAAAALNRANIPPPLSFNFSPDAYSRDPGLWTPPLRSRSKDEAVLDLHPSISNDTQSSREEEEVAAALGIGVARGLSVRDPKRRAGPAPPMPMPMAPAGSGSRTTSRQTGRTGGGGGMVDEFGTGFI</sequence>
<feature type="region of interest" description="Disordered" evidence="1">
    <location>
        <begin position="135"/>
        <end position="198"/>
    </location>
</feature>
<accession>A0AAJ0BK41</accession>
<feature type="compositionally biased region" description="Basic and acidic residues" evidence="1">
    <location>
        <begin position="825"/>
        <end position="843"/>
    </location>
</feature>
<feature type="compositionally biased region" description="Low complexity" evidence="1">
    <location>
        <begin position="103"/>
        <end position="120"/>
    </location>
</feature>
<reference evidence="2" key="1">
    <citation type="submission" date="2023-06" db="EMBL/GenBank/DDBJ databases">
        <title>Genome-scale phylogeny and comparative genomics of the fungal order Sordariales.</title>
        <authorList>
            <consortium name="Lawrence Berkeley National Laboratory"/>
            <person name="Hensen N."/>
            <person name="Bonometti L."/>
            <person name="Westerberg I."/>
            <person name="Brannstrom I.O."/>
            <person name="Guillou S."/>
            <person name="Cros-Aarteil S."/>
            <person name="Calhoun S."/>
            <person name="Haridas S."/>
            <person name="Kuo A."/>
            <person name="Mondo S."/>
            <person name="Pangilinan J."/>
            <person name="Riley R."/>
            <person name="Labutti K."/>
            <person name="Andreopoulos B."/>
            <person name="Lipzen A."/>
            <person name="Chen C."/>
            <person name="Yanf M."/>
            <person name="Daum C."/>
            <person name="Ng V."/>
            <person name="Clum A."/>
            <person name="Steindorff A."/>
            <person name="Ohm R."/>
            <person name="Martin F."/>
            <person name="Silar P."/>
            <person name="Natvig D."/>
            <person name="Lalanne C."/>
            <person name="Gautier V."/>
            <person name="Ament-Velasquez S.L."/>
            <person name="Kruys A."/>
            <person name="Hutchinson M.I."/>
            <person name="Powell A.J."/>
            <person name="Barry K."/>
            <person name="Miller A.N."/>
            <person name="Grigoriev I.V."/>
            <person name="Debuchy R."/>
            <person name="Gladieux P."/>
            <person name="Thoren M.H."/>
            <person name="Johannesson H."/>
        </authorList>
    </citation>
    <scope>NUCLEOTIDE SEQUENCE</scope>
    <source>
        <strain evidence="2">PSN4</strain>
    </source>
</reference>
<evidence type="ECO:0000256" key="1">
    <source>
        <dbReference type="SAM" id="MobiDB-lite"/>
    </source>
</evidence>
<organism evidence="2 3">
    <name type="scientific">Echria macrotheca</name>
    <dbReference type="NCBI Taxonomy" id="438768"/>
    <lineage>
        <taxon>Eukaryota</taxon>
        <taxon>Fungi</taxon>
        <taxon>Dikarya</taxon>
        <taxon>Ascomycota</taxon>
        <taxon>Pezizomycotina</taxon>
        <taxon>Sordariomycetes</taxon>
        <taxon>Sordariomycetidae</taxon>
        <taxon>Sordariales</taxon>
        <taxon>Schizotheciaceae</taxon>
        <taxon>Echria</taxon>
    </lineage>
</organism>
<feature type="compositionally biased region" description="Low complexity" evidence="1">
    <location>
        <begin position="398"/>
        <end position="446"/>
    </location>
</feature>
<feature type="compositionally biased region" description="Low complexity" evidence="1">
    <location>
        <begin position="863"/>
        <end position="872"/>
    </location>
</feature>
<protein>
    <submittedName>
        <fullName evidence="2">Uncharacterized protein</fullName>
    </submittedName>
</protein>
<evidence type="ECO:0000313" key="2">
    <source>
        <dbReference type="EMBL" id="KAK1758673.1"/>
    </source>
</evidence>
<feature type="compositionally biased region" description="Basic and acidic residues" evidence="1">
    <location>
        <begin position="215"/>
        <end position="245"/>
    </location>
</feature>